<feature type="region of interest" description="Disordered" evidence="1">
    <location>
        <begin position="1"/>
        <end position="49"/>
    </location>
</feature>
<organism evidence="2 3">
    <name type="scientific">Plakobranchus ocellatus</name>
    <dbReference type="NCBI Taxonomy" id="259542"/>
    <lineage>
        <taxon>Eukaryota</taxon>
        <taxon>Metazoa</taxon>
        <taxon>Spiralia</taxon>
        <taxon>Lophotrochozoa</taxon>
        <taxon>Mollusca</taxon>
        <taxon>Gastropoda</taxon>
        <taxon>Heterobranchia</taxon>
        <taxon>Euthyneura</taxon>
        <taxon>Panpulmonata</taxon>
        <taxon>Sacoglossa</taxon>
        <taxon>Placobranchoidea</taxon>
        <taxon>Plakobranchidae</taxon>
        <taxon>Plakobranchus</taxon>
    </lineage>
</organism>
<sequence>MCRILKTKTRKRPRDMYDEERRAHNAELRRQSRARQNPQKKRWAKVKAAQYSQKYRETAPELKRWRLPPPLQRVCKHPNPLPVLPPFLLPLSFQALLSPRATITAYNCP</sequence>
<feature type="compositionally biased region" description="Basic and acidic residues" evidence="1">
    <location>
        <begin position="14"/>
        <end position="30"/>
    </location>
</feature>
<gene>
    <name evidence="2" type="ORF">PoB_006606100</name>
</gene>
<evidence type="ECO:0000256" key="1">
    <source>
        <dbReference type="SAM" id="MobiDB-lite"/>
    </source>
</evidence>
<keyword evidence="3" id="KW-1185">Reference proteome</keyword>
<evidence type="ECO:0008006" key="4">
    <source>
        <dbReference type="Google" id="ProtNLM"/>
    </source>
</evidence>
<reference evidence="2 3" key="1">
    <citation type="journal article" date="2021" name="Elife">
        <title>Chloroplast acquisition without the gene transfer in kleptoplastic sea slugs, Plakobranchus ocellatus.</title>
        <authorList>
            <person name="Maeda T."/>
            <person name="Takahashi S."/>
            <person name="Yoshida T."/>
            <person name="Shimamura S."/>
            <person name="Takaki Y."/>
            <person name="Nagai Y."/>
            <person name="Toyoda A."/>
            <person name="Suzuki Y."/>
            <person name="Arimoto A."/>
            <person name="Ishii H."/>
            <person name="Satoh N."/>
            <person name="Nishiyama T."/>
            <person name="Hasebe M."/>
            <person name="Maruyama T."/>
            <person name="Minagawa J."/>
            <person name="Obokata J."/>
            <person name="Shigenobu S."/>
        </authorList>
    </citation>
    <scope>NUCLEOTIDE SEQUENCE [LARGE SCALE GENOMIC DNA]</scope>
</reference>
<comment type="caution">
    <text evidence="2">The sequence shown here is derived from an EMBL/GenBank/DDBJ whole genome shotgun (WGS) entry which is preliminary data.</text>
</comment>
<evidence type="ECO:0000313" key="3">
    <source>
        <dbReference type="Proteomes" id="UP000735302"/>
    </source>
</evidence>
<proteinExistence type="predicted"/>
<protein>
    <recommendedName>
        <fullName evidence="4">BZIP domain-containing protein</fullName>
    </recommendedName>
</protein>
<dbReference type="Proteomes" id="UP000735302">
    <property type="component" value="Unassembled WGS sequence"/>
</dbReference>
<evidence type="ECO:0000313" key="2">
    <source>
        <dbReference type="EMBL" id="GFO39556.1"/>
    </source>
</evidence>
<dbReference type="EMBL" id="BLXT01007498">
    <property type="protein sequence ID" value="GFO39556.1"/>
    <property type="molecule type" value="Genomic_DNA"/>
</dbReference>
<dbReference type="AlphaFoldDB" id="A0AAV4D6J1"/>
<name>A0AAV4D6J1_9GAST</name>
<accession>A0AAV4D6J1</accession>
<feature type="compositionally biased region" description="Basic residues" evidence="1">
    <location>
        <begin position="1"/>
        <end position="13"/>
    </location>
</feature>